<evidence type="ECO:0000259" key="2">
    <source>
        <dbReference type="PROSITE" id="PS50213"/>
    </source>
</evidence>
<comment type="caution">
    <text evidence="3">The sequence shown here is derived from an EMBL/GenBank/DDBJ whole genome shotgun (WGS) entry which is preliminary data.</text>
</comment>
<keyword evidence="4" id="KW-1185">Reference proteome</keyword>
<sequence length="155" mass="15933">MLRTTILATAAATAFALPAFAQDMDIVDTAVDAGDFTTLAGALETAGLVETLKGEGPFTVFAPTDEAFAALPEGTLEGLSEEELTAILTYHVVPGEVMSTDLEDGMTAATVQGDDVTISLGDSVMVNDATVTTPDIVASNGVIHVIDSVLMPPME</sequence>
<evidence type="ECO:0000313" key="3">
    <source>
        <dbReference type="EMBL" id="TNY34260.1"/>
    </source>
</evidence>
<feature type="domain" description="FAS1" evidence="2">
    <location>
        <begin position="23"/>
        <end position="150"/>
    </location>
</feature>
<evidence type="ECO:0000256" key="1">
    <source>
        <dbReference type="SAM" id="SignalP"/>
    </source>
</evidence>
<dbReference type="EMBL" id="VFFF01000001">
    <property type="protein sequence ID" value="TNY34260.1"/>
    <property type="molecule type" value="Genomic_DNA"/>
</dbReference>
<dbReference type="PANTHER" id="PTHR10900">
    <property type="entry name" value="PERIOSTIN-RELATED"/>
    <property type="match status" value="1"/>
</dbReference>
<dbReference type="InterPro" id="IPR050904">
    <property type="entry name" value="Adhesion/Biosynth-related"/>
</dbReference>
<dbReference type="SMART" id="SM00554">
    <property type="entry name" value="FAS1"/>
    <property type="match status" value="1"/>
</dbReference>
<feature type="signal peptide" evidence="1">
    <location>
        <begin position="1"/>
        <end position="21"/>
    </location>
</feature>
<dbReference type="InterPro" id="IPR000782">
    <property type="entry name" value="FAS1_domain"/>
</dbReference>
<protein>
    <submittedName>
        <fullName evidence="3">Fasciclin domain-containing protein</fullName>
    </submittedName>
</protein>
<dbReference type="RefSeq" id="WP_140195455.1">
    <property type="nucleotide sequence ID" value="NZ_CP065915.1"/>
</dbReference>
<evidence type="ECO:0000313" key="4">
    <source>
        <dbReference type="Proteomes" id="UP000314011"/>
    </source>
</evidence>
<accession>A0A5C5GIC0</accession>
<dbReference type="OrthoDB" id="9800666at2"/>
<keyword evidence="1" id="KW-0732">Signal</keyword>
<proteinExistence type="predicted"/>
<dbReference type="Pfam" id="PF02469">
    <property type="entry name" value="Fasciclin"/>
    <property type="match status" value="1"/>
</dbReference>
<dbReference type="SUPFAM" id="SSF82153">
    <property type="entry name" value="FAS1 domain"/>
    <property type="match status" value="1"/>
</dbReference>
<reference evidence="3 4" key="1">
    <citation type="submission" date="2019-06" db="EMBL/GenBank/DDBJ databases">
        <title>Genome of new Rhodobacteraceae sp. SM1903.</title>
        <authorList>
            <person name="Ren X."/>
        </authorList>
    </citation>
    <scope>NUCLEOTIDE SEQUENCE [LARGE SCALE GENOMIC DNA]</scope>
    <source>
        <strain evidence="3 4">SM1903</strain>
    </source>
</reference>
<dbReference type="Proteomes" id="UP000314011">
    <property type="component" value="Unassembled WGS sequence"/>
</dbReference>
<organism evidence="3 4">
    <name type="scientific">Pelagovum pacificum</name>
    <dbReference type="NCBI Taxonomy" id="2588711"/>
    <lineage>
        <taxon>Bacteria</taxon>
        <taxon>Pseudomonadati</taxon>
        <taxon>Pseudomonadota</taxon>
        <taxon>Alphaproteobacteria</taxon>
        <taxon>Rhodobacterales</taxon>
        <taxon>Paracoccaceae</taxon>
        <taxon>Pelagovum</taxon>
    </lineage>
</organism>
<dbReference type="GO" id="GO:0005615">
    <property type="term" value="C:extracellular space"/>
    <property type="evidence" value="ECO:0007669"/>
    <property type="project" value="TreeGrafter"/>
</dbReference>
<dbReference type="InterPro" id="IPR036378">
    <property type="entry name" value="FAS1_dom_sf"/>
</dbReference>
<dbReference type="PANTHER" id="PTHR10900:SF77">
    <property type="entry name" value="FI19380P1"/>
    <property type="match status" value="1"/>
</dbReference>
<dbReference type="FunFam" id="2.30.180.10:FF:000019">
    <property type="entry name" value="Cell surface lipoprotein"/>
    <property type="match status" value="1"/>
</dbReference>
<gene>
    <name evidence="3" type="ORF">FHY64_13700</name>
</gene>
<feature type="chain" id="PRO_5022703855" evidence="1">
    <location>
        <begin position="22"/>
        <end position="155"/>
    </location>
</feature>
<name>A0A5C5GIC0_9RHOB</name>
<dbReference type="PROSITE" id="PS50213">
    <property type="entry name" value="FAS1"/>
    <property type="match status" value="1"/>
</dbReference>
<dbReference type="AlphaFoldDB" id="A0A5C5GIC0"/>
<dbReference type="Gene3D" id="2.30.180.10">
    <property type="entry name" value="FAS1 domain"/>
    <property type="match status" value="1"/>
</dbReference>